<dbReference type="EMBL" id="LDZF01000003">
    <property type="protein sequence ID" value="KMK15643.1"/>
    <property type="molecule type" value="Genomic_DNA"/>
</dbReference>
<dbReference type="Gene3D" id="3.20.20.80">
    <property type="entry name" value="Glycosidases"/>
    <property type="match status" value="1"/>
</dbReference>
<gene>
    <name evidence="5" type="ORF">ABW06_03290</name>
</gene>
<dbReference type="Pfam" id="PF12833">
    <property type="entry name" value="HTH_18"/>
    <property type="match status" value="1"/>
</dbReference>
<dbReference type="SUPFAM" id="SSF46689">
    <property type="entry name" value="Homeodomain-like"/>
    <property type="match status" value="2"/>
</dbReference>
<dbReference type="GO" id="GO:0043565">
    <property type="term" value="F:sequence-specific DNA binding"/>
    <property type="evidence" value="ECO:0007669"/>
    <property type="project" value="InterPro"/>
</dbReference>
<dbReference type="eggNOG" id="COG2207">
    <property type="taxonomic scope" value="Bacteria"/>
</dbReference>
<dbReference type="Proteomes" id="UP000036196">
    <property type="component" value="Unassembled WGS sequence"/>
</dbReference>
<comment type="caution">
    <text evidence="5">The sequence shown here is derived from an EMBL/GenBank/DDBJ whole genome shotgun (WGS) entry which is preliminary data.</text>
</comment>
<dbReference type="STRING" id="61647.LG71_18120"/>
<keyword evidence="1" id="KW-0805">Transcription regulation</keyword>
<sequence>MAQSDSEFSVDVGEIISLSEEGKSALTLLWVLEGTQTLEVEGESRRLDQNALYIINGHQRWTLSGSPDNVTLRLVLSAAWLCQLYPEFFSHEYAVPDESDGRLPHCDALRHLLHQLLAGTLLNHSPRYRLEATRWISEILLLLTGRFQQPPALRVRQQNPGWSRRISHVVERINAGYTRRITLAEIARAEFVSEPWLSRLFHKEVGISFMQYITRLRLEKAAAALRSSNQPLHQIAQAHGFASTRMMSDLFRRHYAMTPGKFRRQKPAAENIARPRGKRENLRPVAPDRLFHLLNTPEPQGWENYANTLNQVHERRIELDHLSGQGVRLARSGVVVTLRELDDLLRGDVRRDLDALRAEISISGIDIAEPFLSSRLFAHGWDDPQMMGYASWYNLHQIFTWLAERELSVLLHTSQTTRSDLLQRFIECACGHFPPTVTRQWDFVFHWSPQAEDAPRQAAWQSQRAMLKNMLPGSRVGIWHRFAPDAFSEKDVALLRQLPRLQADFLACSADSNELLNFAQLRHAHLAAAENYPVKRVEQIQNTLREEGRPLPLWLLSWNTLTGETRTTNGSFFRGALLMQNLLGLSTKVAVTGFWLNSSLQGETRSSGTIDTSSLALQYNHGLPRPIFWVLWLWQRLRGEIILQDRHLLFLRHQRGYQLLVHNAAIFNPWLSGEEAFLQRFRQQYLIRIAGIQGRWRVKSHLFDLRNGALFPLLQAFQAQSGPDEEVLNWVFHKARPTLSVHDEQLQAGWQASGALESNALMLYELTPVAQSAEIASTSC</sequence>
<keyword evidence="6" id="KW-1185">Reference proteome</keyword>
<evidence type="ECO:0000256" key="2">
    <source>
        <dbReference type="ARBA" id="ARBA00023125"/>
    </source>
</evidence>
<dbReference type="Gene3D" id="2.60.40.1500">
    <property type="entry name" value="Glycosyl hydrolase domain, family 39"/>
    <property type="match status" value="1"/>
</dbReference>
<dbReference type="RefSeq" id="WP_048278193.1">
    <property type="nucleotide sequence ID" value="NZ_LDZF01000003.1"/>
</dbReference>
<accession>A0A0J5L7G3</accession>
<feature type="domain" description="HTH araC/xylS-type" evidence="4">
    <location>
        <begin position="167"/>
        <end position="265"/>
    </location>
</feature>
<dbReference type="SMART" id="SM00342">
    <property type="entry name" value="HTH_ARAC"/>
    <property type="match status" value="1"/>
</dbReference>
<dbReference type="GO" id="GO:0003700">
    <property type="term" value="F:DNA-binding transcription factor activity"/>
    <property type="evidence" value="ECO:0007669"/>
    <property type="project" value="InterPro"/>
</dbReference>
<evidence type="ECO:0000256" key="3">
    <source>
        <dbReference type="ARBA" id="ARBA00023163"/>
    </source>
</evidence>
<evidence type="ECO:0000256" key="1">
    <source>
        <dbReference type="ARBA" id="ARBA00023015"/>
    </source>
</evidence>
<dbReference type="Gene3D" id="1.10.10.60">
    <property type="entry name" value="Homeodomain-like"/>
    <property type="match status" value="2"/>
</dbReference>
<dbReference type="InterPro" id="IPR050204">
    <property type="entry name" value="AraC_XylS_family_regulators"/>
</dbReference>
<dbReference type="SUPFAM" id="SSF51445">
    <property type="entry name" value="(Trans)glycosidases"/>
    <property type="match status" value="1"/>
</dbReference>
<proteinExistence type="predicted"/>
<reference evidence="5 6" key="1">
    <citation type="submission" date="2015-05" db="EMBL/GenBank/DDBJ databases">
        <title>Genome sequences of Pluralibacter gergoviae.</title>
        <authorList>
            <person name="Greninger A.L."/>
            <person name="Miller S."/>
        </authorList>
    </citation>
    <scope>NUCLEOTIDE SEQUENCE [LARGE SCALE GENOMIC DNA]</scope>
    <source>
        <strain evidence="5 6">JS81F13</strain>
    </source>
</reference>
<evidence type="ECO:0000259" key="4">
    <source>
        <dbReference type="PROSITE" id="PS01124"/>
    </source>
</evidence>
<organism evidence="5 6">
    <name type="scientific">Pluralibacter gergoviae</name>
    <name type="common">Enterobacter gergoviae</name>
    <dbReference type="NCBI Taxonomy" id="61647"/>
    <lineage>
        <taxon>Bacteria</taxon>
        <taxon>Pseudomonadati</taxon>
        <taxon>Pseudomonadota</taxon>
        <taxon>Gammaproteobacteria</taxon>
        <taxon>Enterobacterales</taxon>
        <taxon>Enterobacteriaceae</taxon>
        <taxon>Pluralibacter</taxon>
    </lineage>
</organism>
<evidence type="ECO:0000313" key="6">
    <source>
        <dbReference type="Proteomes" id="UP000036196"/>
    </source>
</evidence>
<keyword evidence="3" id="KW-0804">Transcription</keyword>
<dbReference type="InterPro" id="IPR018060">
    <property type="entry name" value="HTH_AraC"/>
</dbReference>
<dbReference type="InterPro" id="IPR017853">
    <property type="entry name" value="GH"/>
</dbReference>
<dbReference type="AlphaFoldDB" id="A0A0J5L7G3"/>
<protein>
    <submittedName>
        <fullName evidence="5">AraC family transcriptional regulator</fullName>
    </submittedName>
</protein>
<dbReference type="PANTHER" id="PTHR46796">
    <property type="entry name" value="HTH-TYPE TRANSCRIPTIONAL ACTIVATOR RHAS-RELATED"/>
    <property type="match status" value="1"/>
</dbReference>
<dbReference type="eggNOG" id="COG3664">
    <property type="taxonomic scope" value="Bacteria"/>
</dbReference>
<dbReference type="PROSITE" id="PS01124">
    <property type="entry name" value="HTH_ARAC_FAMILY_2"/>
    <property type="match status" value="1"/>
</dbReference>
<evidence type="ECO:0000313" key="5">
    <source>
        <dbReference type="EMBL" id="KMK15643.1"/>
    </source>
</evidence>
<dbReference type="InterPro" id="IPR009057">
    <property type="entry name" value="Homeodomain-like_sf"/>
</dbReference>
<keyword evidence="2" id="KW-0238">DNA-binding</keyword>
<name>A0A0J5L7G3_PLUGE</name>
<dbReference type="PATRIC" id="fig|61647.15.peg.2978"/>